<name>A0A5N5H752_9ROSA</name>
<gene>
    <name evidence="1" type="ORF">D8674_024575</name>
</gene>
<sequence length="462" mass="51544">MIWKGRGDEYLCRIFSSMSSSSHKSDASVLSLYRQGGCLSKIGYFKAIHFKISFDDSFRDFLEAYKHAILSGVRPYSGAQRAIKFHPYYFMLGFTFPMPNFFQEVLCFIQCAFIQCSPNKVCVMVGFLNLNQFFDLDLTVNEFWYFFDTGRIDGVGQLQSCHRFFNHSSKGNHDWAKETLETSGKWESKSFPELYSEFGSTPKTSPDMKKVHIALGGNKRFSQPAQKIPIEKKPKTSSTACEGLPTAKRLMIDLTSSKRKKNKAARSEPMTSTMPKIASTMADSTAQHRDTKVAKEMATTMVAEVYSSTEKIKKLESKLVTLKVSNISAFTSLHLQTARPEIIDLKTRLNINKNPKNEVDELQHVRVSLLEENKQLKGGKAGLEASLIQIGHLFGRSSDFEFAGKDFKTFSIAPEYLLAFTFEASIGEVVGEVGAQAGAARGEALDDVTAKNVAAAESVVTK</sequence>
<evidence type="ECO:0000313" key="2">
    <source>
        <dbReference type="Proteomes" id="UP000327157"/>
    </source>
</evidence>
<dbReference type="Proteomes" id="UP000327157">
    <property type="component" value="Chromosome 4"/>
</dbReference>
<dbReference type="EMBL" id="SMOL01000231">
    <property type="protein sequence ID" value="KAB2622393.1"/>
    <property type="molecule type" value="Genomic_DNA"/>
</dbReference>
<comment type="caution">
    <text evidence="1">The sequence shown here is derived from an EMBL/GenBank/DDBJ whole genome shotgun (WGS) entry which is preliminary data.</text>
</comment>
<dbReference type="OrthoDB" id="10625233at2759"/>
<organism evidence="1 2">
    <name type="scientific">Pyrus ussuriensis x Pyrus communis</name>
    <dbReference type="NCBI Taxonomy" id="2448454"/>
    <lineage>
        <taxon>Eukaryota</taxon>
        <taxon>Viridiplantae</taxon>
        <taxon>Streptophyta</taxon>
        <taxon>Embryophyta</taxon>
        <taxon>Tracheophyta</taxon>
        <taxon>Spermatophyta</taxon>
        <taxon>Magnoliopsida</taxon>
        <taxon>eudicotyledons</taxon>
        <taxon>Gunneridae</taxon>
        <taxon>Pentapetalae</taxon>
        <taxon>rosids</taxon>
        <taxon>fabids</taxon>
        <taxon>Rosales</taxon>
        <taxon>Rosaceae</taxon>
        <taxon>Amygdaloideae</taxon>
        <taxon>Maleae</taxon>
        <taxon>Pyrus</taxon>
    </lineage>
</organism>
<dbReference type="AlphaFoldDB" id="A0A5N5H752"/>
<reference evidence="1 2" key="1">
    <citation type="submission" date="2019-09" db="EMBL/GenBank/DDBJ databases">
        <authorList>
            <person name="Ou C."/>
        </authorList>
    </citation>
    <scope>NUCLEOTIDE SEQUENCE [LARGE SCALE GENOMIC DNA]</scope>
    <source>
        <strain evidence="1">S2</strain>
        <tissue evidence="1">Leaf</tissue>
    </source>
</reference>
<keyword evidence="2" id="KW-1185">Reference proteome</keyword>
<protein>
    <submittedName>
        <fullName evidence="1">Uncharacterized protein</fullName>
    </submittedName>
</protein>
<accession>A0A5N5H752</accession>
<reference evidence="2" key="2">
    <citation type="submission" date="2019-10" db="EMBL/GenBank/DDBJ databases">
        <title>A de novo genome assembly of a pear dwarfing rootstock.</title>
        <authorList>
            <person name="Wang F."/>
            <person name="Wang J."/>
            <person name="Li S."/>
            <person name="Zhang Y."/>
            <person name="Fang M."/>
            <person name="Ma L."/>
            <person name="Zhao Y."/>
            <person name="Jiang S."/>
        </authorList>
    </citation>
    <scope>NUCLEOTIDE SEQUENCE [LARGE SCALE GENOMIC DNA]</scope>
</reference>
<reference evidence="1 2" key="3">
    <citation type="submission" date="2019-11" db="EMBL/GenBank/DDBJ databases">
        <title>A de novo genome assembly of a pear dwarfing rootstock.</title>
        <authorList>
            <person name="Wang F."/>
            <person name="Wang J."/>
            <person name="Li S."/>
            <person name="Zhang Y."/>
            <person name="Fang M."/>
            <person name="Ma L."/>
            <person name="Zhao Y."/>
            <person name="Jiang S."/>
        </authorList>
    </citation>
    <scope>NUCLEOTIDE SEQUENCE [LARGE SCALE GENOMIC DNA]</scope>
    <source>
        <strain evidence="1">S2</strain>
        <tissue evidence="1">Leaf</tissue>
    </source>
</reference>
<evidence type="ECO:0000313" key="1">
    <source>
        <dbReference type="EMBL" id="KAB2622393.1"/>
    </source>
</evidence>
<proteinExistence type="predicted"/>